<gene>
    <name evidence="1" type="ORF">K0B96_13655</name>
</gene>
<keyword evidence="2" id="KW-1185">Reference proteome</keyword>
<organism evidence="1 2">
    <name type="scientific">Horticoccus luteus</name>
    <dbReference type="NCBI Taxonomy" id="2862869"/>
    <lineage>
        <taxon>Bacteria</taxon>
        <taxon>Pseudomonadati</taxon>
        <taxon>Verrucomicrobiota</taxon>
        <taxon>Opitutia</taxon>
        <taxon>Opitutales</taxon>
        <taxon>Opitutaceae</taxon>
        <taxon>Horticoccus</taxon>
    </lineage>
</organism>
<protein>
    <submittedName>
        <fullName evidence="1">General secretion pathway protein GspM</fullName>
    </submittedName>
</protein>
<evidence type="ECO:0000313" key="1">
    <source>
        <dbReference type="EMBL" id="QYM78337.1"/>
    </source>
</evidence>
<dbReference type="EMBL" id="CP080507">
    <property type="protein sequence ID" value="QYM78337.1"/>
    <property type="molecule type" value="Genomic_DNA"/>
</dbReference>
<reference evidence="1" key="1">
    <citation type="submission" date="2021-08" db="EMBL/GenBank/DDBJ databases">
        <title>Genome of a novel bacterium of the phylum Verrucomicrobia, Oleiharenicola sp. KSB-15.</title>
        <authorList>
            <person name="Chung J.-H."/>
            <person name="Ahn J.-H."/>
            <person name="Yoon Y."/>
            <person name="Kim D.-Y."/>
            <person name="An S.-H."/>
            <person name="Park I."/>
            <person name="Yeon J."/>
        </authorList>
    </citation>
    <scope>NUCLEOTIDE SEQUENCE</scope>
    <source>
        <strain evidence="1">KSB-15</strain>
    </source>
</reference>
<name>A0A8F9XFQ2_9BACT</name>
<dbReference type="KEGG" id="ole:K0B96_13655"/>
<dbReference type="RefSeq" id="WP_220161441.1">
    <property type="nucleotide sequence ID" value="NZ_CP080507.1"/>
</dbReference>
<proteinExistence type="predicted"/>
<evidence type="ECO:0000313" key="2">
    <source>
        <dbReference type="Proteomes" id="UP000825051"/>
    </source>
</evidence>
<dbReference type="AlphaFoldDB" id="A0A8F9XFQ2"/>
<dbReference type="Proteomes" id="UP000825051">
    <property type="component" value="Chromosome"/>
</dbReference>
<sequence>MKALFLSRLFREKILLVAFAALIAGVWLWSWEGRAARLWAAQRHTTVELRDQALWLANHQQIEDEARKAVEHLDPSRTFDAARLVGEIAVIASGAGLKDTAGEAPRTEQTAGFAVNSVEFSIRKADLASLLRFYEELGKRAPYITIEQLSLAADRSNPALLNASLRVVSVEIARP</sequence>
<accession>A0A8F9XFQ2</accession>